<dbReference type="Proteomes" id="UP000760480">
    <property type="component" value="Unassembled WGS sequence"/>
</dbReference>
<dbReference type="EMBL" id="SPMZ01000023">
    <property type="protein sequence ID" value="NMQ19267.1"/>
    <property type="molecule type" value="Genomic_DNA"/>
</dbReference>
<proteinExistence type="predicted"/>
<dbReference type="Gene3D" id="3.40.50.1240">
    <property type="entry name" value="Phosphoglycerate mutase-like"/>
    <property type="match status" value="1"/>
</dbReference>
<dbReference type="InterPro" id="IPR013078">
    <property type="entry name" value="His_Pase_superF_clade-1"/>
</dbReference>
<keyword evidence="2" id="KW-1185">Reference proteome</keyword>
<accession>A0ABX1TIT0</accession>
<sequence length="201" mass="22805">MNDFTTVDLLRHGEPAGGKKFRGALDDPLSPLGWQQMRAAVGDFRGWQTIVSSPLIRCAAFARELAQQLDRPLEIVQGFSEIRFGVWEGCGVAEVHASDPLALAQFWRDPIAHPIPESEPVADFDRRVGQAWATLLERHRGQHVLLVAHGGTIRMVLRRILDMPLRRLWRFEVPFAALSRVHWFHDPEAEPRLVFHNGRVA</sequence>
<gene>
    <name evidence="1" type="ORF">E4P82_08730</name>
</gene>
<evidence type="ECO:0000313" key="2">
    <source>
        <dbReference type="Proteomes" id="UP000760480"/>
    </source>
</evidence>
<organism evidence="1 2">
    <name type="scientific">Candidatus Competibacter phosphatis</name>
    <dbReference type="NCBI Taxonomy" id="221280"/>
    <lineage>
        <taxon>Bacteria</taxon>
        <taxon>Pseudomonadati</taxon>
        <taxon>Pseudomonadota</taxon>
        <taxon>Gammaproteobacteria</taxon>
        <taxon>Candidatus Competibacteraceae</taxon>
        <taxon>Candidatus Competibacter</taxon>
    </lineage>
</organism>
<dbReference type="PANTHER" id="PTHR48100:SF1">
    <property type="entry name" value="HISTIDINE PHOSPHATASE FAMILY PROTEIN-RELATED"/>
    <property type="match status" value="1"/>
</dbReference>
<dbReference type="SMART" id="SM00855">
    <property type="entry name" value="PGAM"/>
    <property type="match status" value="1"/>
</dbReference>
<dbReference type="Pfam" id="PF00300">
    <property type="entry name" value="His_Phos_1"/>
    <property type="match status" value="1"/>
</dbReference>
<dbReference type="InterPro" id="IPR050275">
    <property type="entry name" value="PGM_Phosphatase"/>
</dbReference>
<name>A0ABX1TIT0_9GAMM</name>
<dbReference type="RefSeq" id="WP_169248528.1">
    <property type="nucleotide sequence ID" value="NZ_SPMZ01000023.1"/>
</dbReference>
<protein>
    <submittedName>
        <fullName evidence="1">Histidine phosphatase family protein</fullName>
    </submittedName>
</protein>
<dbReference type="PANTHER" id="PTHR48100">
    <property type="entry name" value="BROAD-SPECIFICITY PHOSPHATASE YOR283W-RELATED"/>
    <property type="match status" value="1"/>
</dbReference>
<dbReference type="CDD" id="cd07067">
    <property type="entry name" value="HP_PGM_like"/>
    <property type="match status" value="1"/>
</dbReference>
<evidence type="ECO:0000313" key="1">
    <source>
        <dbReference type="EMBL" id="NMQ19267.1"/>
    </source>
</evidence>
<dbReference type="PIRSF" id="PIRSF000709">
    <property type="entry name" value="6PFK_2-Ptase"/>
    <property type="match status" value="1"/>
</dbReference>
<reference evidence="1 2" key="1">
    <citation type="submission" date="2019-03" db="EMBL/GenBank/DDBJ databases">
        <title>Metabolic reconstructions from genomes of highly enriched 'Candidatus Accumulibacter' and 'Candidatus Competibacter' bioreactor populations.</title>
        <authorList>
            <person name="Annavajhala M.K."/>
            <person name="Welles L."/>
            <person name="Abbas B."/>
            <person name="Sorokin D."/>
            <person name="Park H."/>
            <person name="Van Loosdrecht M."/>
            <person name="Chandran K."/>
        </authorList>
    </citation>
    <scope>NUCLEOTIDE SEQUENCE [LARGE SCALE GENOMIC DNA]</scope>
    <source>
        <strain evidence="1 2">SBR_G</strain>
    </source>
</reference>
<dbReference type="InterPro" id="IPR029033">
    <property type="entry name" value="His_PPase_superfam"/>
</dbReference>
<dbReference type="SUPFAM" id="SSF53254">
    <property type="entry name" value="Phosphoglycerate mutase-like"/>
    <property type="match status" value="1"/>
</dbReference>
<comment type="caution">
    <text evidence="1">The sequence shown here is derived from an EMBL/GenBank/DDBJ whole genome shotgun (WGS) entry which is preliminary data.</text>
</comment>